<keyword evidence="1" id="KW-0813">Transport</keyword>
<comment type="similarity">
    <text evidence="5">Belongs to the rubredoxin family.</text>
</comment>
<dbReference type="CDD" id="cd00730">
    <property type="entry name" value="rubredoxin"/>
    <property type="match status" value="2"/>
</dbReference>
<keyword evidence="4 5" id="KW-0408">Iron</keyword>
<evidence type="ECO:0000256" key="4">
    <source>
        <dbReference type="ARBA" id="ARBA00023004"/>
    </source>
</evidence>
<dbReference type="GeneID" id="300401283"/>
<feature type="domain" description="Rubredoxin-like" evidence="6">
    <location>
        <begin position="1"/>
        <end position="52"/>
    </location>
</feature>
<evidence type="ECO:0000256" key="3">
    <source>
        <dbReference type="ARBA" id="ARBA00022982"/>
    </source>
</evidence>
<dbReference type="EMBL" id="LS483487">
    <property type="protein sequence ID" value="SQJ03912.1"/>
    <property type="molecule type" value="Genomic_DNA"/>
</dbReference>
<sequence>MKKYICEVCGYVYDPAVGDVDHGIKAGTSFNDLPEDWTCPPCGADKHAFAEVKEHDTNETEKFMCEVCGYVYDPAVGDAEHGIKAGTSFNDLPEDWTCPPCGADKHAFRKFKY</sequence>
<dbReference type="KEGG" id="ful:C4N20_15480"/>
<evidence type="ECO:0000256" key="2">
    <source>
        <dbReference type="ARBA" id="ARBA00022723"/>
    </source>
</evidence>
<accession>A0AAX1TN94</accession>
<dbReference type="InterPro" id="IPR024935">
    <property type="entry name" value="Rubredoxin_dom"/>
</dbReference>
<keyword evidence="2 5" id="KW-0479">Metal-binding</keyword>
<dbReference type="Pfam" id="PF00301">
    <property type="entry name" value="Rubredoxin"/>
    <property type="match status" value="2"/>
</dbReference>
<dbReference type="PANTHER" id="PTHR47627:SF1">
    <property type="entry name" value="RUBREDOXIN-1-RELATED"/>
    <property type="match status" value="1"/>
</dbReference>
<dbReference type="SUPFAM" id="SSF57802">
    <property type="entry name" value="Rubredoxin-like"/>
    <property type="match status" value="2"/>
</dbReference>
<keyword evidence="3 5" id="KW-0249">Electron transport</keyword>
<dbReference type="AlphaFoldDB" id="A0AAX1TN94"/>
<organism evidence="7 8">
    <name type="scientific">Fusobacterium ulcerans</name>
    <dbReference type="NCBI Taxonomy" id="861"/>
    <lineage>
        <taxon>Bacteria</taxon>
        <taxon>Fusobacteriati</taxon>
        <taxon>Fusobacteriota</taxon>
        <taxon>Fusobacteriia</taxon>
        <taxon>Fusobacteriales</taxon>
        <taxon>Fusobacteriaceae</taxon>
        <taxon>Fusobacterium</taxon>
    </lineage>
</organism>
<evidence type="ECO:0000256" key="1">
    <source>
        <dbReference type="ARBA" id="ARBA00022448"/>
    </source>
</evidence>
<dbReference type="Gene3D" id="2.20.28.10">
    <property type="match status" value="2"/>
</dbReference>
<dbReference type="GO" id="GO:0005506">
    <property type="term" value="F:iron ion binding"/>
    <property type="evidence" value="ECO:0007669"/>
    <property type="project" value="UniProtKB-UniRule"/>
</dbReference>
<evidence type="ECO:0000259" key="6">
    <source>
        <dbReference type="PROSITE" id="PS50903"/>
    </source>
</evidence>
<dbReference type="PANTHER" id="PTHR47627">
    <property type="entry name" value="RUBREDOXIN"/>
    <property type="match status" value="1"/>
</dbReference>
<evidence type="ECO:0000256" key="5">
    <source>
        <dbReference type="RuleBase" id="RU003820"/>
    </source>
</evidence>
<dbReference type="PROSITE" id="PS50903">
    <property type="entry name" value="RUBREDOXIN_LIKE"/>
    <property type="match status" value="2"/>
</dbReference>
<dbReference type="RefSeq" id="WP_005979947.1">
    <property type="nucleotide sequence ID" value="NZ_BAABXY010000001.1"/>
</dbReference>
<evidence type="ECO:0000313" key="7">
    <source>
        <dbReference type="EMBL" id="SQJ03912.1"/>
    </source>
</evidence>
<protein>
    <recommendedName>
        <fullName evidence="5">Rubredoxin</fullName>
    </recommendedName>
</protein>
<evidence type="ECO:0000313" key="8">
    <source>
        <dbReference type="Proteomes" id="UP000249008"/>
    </source>
</evidence>
<dbReference type="FunFam" id="2.20.28.10:FF:000001">
    <property type="entry name" value="Rubredoxin"/>
    <property type="match status" value="2"/>
</dbReference>
<dbReference type="Proteomes" id="UP000249008">
    <property type="component" value="Chromosome 1"/>
</dbReference>
<dbReference type="PRINTS" id="PR00163">
    <property type="entry name" value="RUBREDOXIN"/>
</dbReference>
<proteinExistence type="inferred from homology"/>
<dbReference type="InterPro" id="IPR024934">
    <property type="entry name" value="Rubredoxin-like_dom"/>
</dbReference>
<reference evidence="7 8" key="1">
    <citation type="submission" date="2018-06" db="EMBL/GenBank/DDBJ databases">
        <authorList>
            <consortium name="Pathogen Informatics"/>
            <person name="Doyle S."/>
        </authorList>
    </citation>
    <scope>NUCLEOTIDE SEQUENCE [LARGE SCALE GENOMIC DNA]</scope>
    <source>
        <strain evidence="7 8">NCTC12112</strain>
    </source>
</reference>
<dbReference type="PROSITE" id="PS00202">
    <property type="entry name" value="RUBREDOXIN"/>
    <property type="match status" value="2"/>
</dbReference>
<name>A0AAX1TN94_9FUSO</name>
<comment type="cofactor">
    <cofactor evidence="5">
        <name>Fe(3+)</name>
        <dbReference type="ChEBI" id="CHEBI:29034"/>
    </cofactor>
</comment>
<dbReference type="InterPro" id="IPR050526">
    <property type="entry name" value="Rubredoxin_ET"/>
</dbReference>
<gene>
    <name evidence="7" type="primary">rubR2</name>
    <name evidence="7" type="ORF">NCTC12112_01675</name>
</gene>
<dbReference type="InterPro" id="IPR018527">
    <property type="entry name" value="Rubredoxin_Fe_BS"/>
</dbReference>
<dbReference type="GO" id="GO:0009055">
    <property type="term" value="F:electron transfer activity"/>
    <property type="evidence" value="ECO:0007669"/>
    <property type="project" value="TreeGrafter"/>
</dbReference>
<dbReference type="GO" id="GO:0043448">
    <property type="term" value="P:alkane catabolic process"/>
    <property type="evidence" value="ECO:0007669"/>
    <property type="project" value="TreeGrafter"/>
</dbReference>
<feature type="domain" description="Rubredoxin-like" evidence="6">
    <location>
        <begin position="60"/>
        <end position="111"/>
    </location>
</feature>